<evidence type="ECO:0000256" key="6">
    <source>
        <dbReference type="ARBA" id="ARBA00022490"/>
    </source>
</evidence>
<dbReference type="InterPro" id="IPR023404">
    <property type="entry name" value="rSAM_horseshoe"/>
</dbReference>
<feature type="compositionally biased region" description="Low complexity" evidence="18">
    <location>
        <begin position="8"/>
        <end position="28"/>
    </location>
</feature>
<dbReference type="OrthoDB" id="9808022at2"/>
<keyword evidence="7 15" id="KW-0949">S-adenosyl-L-methionine</keyword>
<evidence type="ECO:0000256" key="18">
    <source>
        <dbReference type="SAM" id="MobiDB-lite"/>
    </source>
</evidence>
<keyword evidence="12 15" id="KW-0627">Porphyrin biosynthesis</keyword>
<evidence type="ECO:0000256" key="11">
    <source>
        <dbReference type="ARBA" id="ARBA00023014"/>
    </source>
</evidence>
<keyword evidence="8 15" id="KW-0479">Metal-binding</keyword>
<proteinExistence type="inferred from homology"/>
<dbReference type="GO" id="GO:0006782">
    <property type="term" value="P:protoporphyrinogen IX biosynthetic process"/>
    <property type="evidence" value="ECO:0007669"/>
    <property type="project" value="UniProtKB-UniPathway"/>
</dbReference>
<feature type="binding site" evidence="16">
    <location>
        <begin position="143"/>
        <end position="144"/>
    </location>
    <ligand>
        <name>S-adenosyl-L-methionine</name>
        <dbReference type="ChEBI" id="CHEBI:59789"/>
        <label>2</label>
    </ligand>
</feature>
<evidence type="ECO:0000256" key="10">
    <source>
        <dbReference type="ARBA" id="ARBA00023004"/>
    </source>
</evidence>
<evidence type="ECO:0000256" key="17">
    <source>
        <dbReference type="PIRSR" id="PIRSR000167-2"/>
    </source>
</evidence>
<evidence type="ECO:0000256" key="8">
    <source>
        <dbReference type="ARBA" id="ARBA00022723"/>
    </source>
</evidence>
<evidence type="ECO:0000256" key="1">
    <source>
        <dbReference type="ARBA" id="ARBA00004496"/>
    </source>
</evidence>
<evidence type="ECO:0000256" key="14">
    <source>
        <dbReference type="ARBA" id="ARBA00048321"/>
    </source>
</evidence>
<feature type="binding site" evidence="16">
    <location>
        <position position="177"/>
    </location>
    <ligand>
        <name>S-adenosyl-L-methionine</name>
        <dbReference type="ChEBI" id="CHEBI:59789"/>
        <label>1</label>
    </ligand>
</feature>
<comment type="cofactor">
    <cofactor evidence="15 17">
        <name>[4Fe-4S] cluster</name>
        <dbReference type="ChEBI" id="CHEBI:49883"/>
    </cofactor>
    <text evidence="15 17">Binds 1 [4Fe-4S] cluster. The cluster is coordinated with 3 cysteines and an exchangeable S-adenosyl-L-methionine.</text>
</comment>
<evidence type="ECO:0000256" key="15">
    <source>
        <dbReference type="PIRNR" id="PIRNR000167"/>
    </source>
</evidence>
<comment type="subcellular location">
    <subcellularLocation>
        <location evidence="1 15">Cytoplasm</location>
    </subcellularLocation>
</comment>
<dbReference type="Pfam" id="PF04055">
    <property type="entry name" value="Radical_SAM"/>
    <property type="match status" value="1"/>
</dbReference>
<reference evidence="20 21" key="1">
    <citation type="submission" date="2019-09" db="EMBL/GenBank/DDBJ databases">
        <title>Whole-genome sequence of the purple sulfur bacterium Thiohalocapsa marina DSM 19078.</title>
        <authorList>
            <person name="Kyndt J.A."/>
            <person name="Meyer T.E."/>
        </authorList>
    </citation>
    <scope>NUCLEOTIDE SEQUENCE [LARGE SCALE GENOMIC DNA]</scope>
    <source>
        <strain evidence="20 21">DSM 19078</strain>
    </source>
</reference>
<evidence type="ECO:0000256" key="9">
    <source>
        <dbReference type="ARBA" id="ARBA00023002"/>
    </source>
</evidence>
<dbReference type="Proteomes" id="UP000322981">
    <property type="component" value="Unassembled WGS sequence"/>
</dbReference>
<feature type="binding site" evidence="17">
    <location>
        <position position="98"/>
    </location>
    <ligand>
        <name>[4Fe-4S] cluster</name>
        <dbReference type="ChEBI" id="CHEBI:49883"/>
        <note>4Fe-4S-S-AdoMet</note>
    </ligand>
</feature>
<feature type="binding site" evidence="16">
    <location>
        <position position="241"/>
    </location>
    <ligand>
        <name>S-adenosyl-L-methionine</name>
        <dbReference type="ChEBI" id="CHEBI:59789"/>
        <label>2</label>
    </ligand>
</feature>
<sequence length="489" mass="55114">MLDHPQSAAAAAAPTNAAETGSAATGSTQDQRTVFDLALIQRYDQSGPRYTSYPTAVEFDPAFDADRYAEVCRASNAGGGPLSLYFHIPFCDTVCFYCACNKIATKDRTRAQPYLERVYKELELQSALFDNDRVVEQLHWGGGTPTFISHAQMRELMAQTRKHFKLADDDRGEFSIEIDPREANADTIALLREIGFNRMSLGVQDFDPKVQKAVNRIQSEEETMAVLQAAREQGFRSISIDLIYGLPHQTADSFMQTLERIIEVGPDRLSVFNYAHLPSRFMPQRRIAEPDLPPPEVKLEILQSTIERLTSAGWLYIGMDHFARPDDELALAQRDGTLYRNFQGYSTHADCDLIGIGVTSIGMVGNTYGQNRRELDEYYADIDAGRLPVFRGIELNRDDLIRRDVITRLICHFRLDFGDVERRWDIRFGDYFATSLSKLDGMVKDGLLEIDAGGIRVLPKGRLLIRNICMAFDAYMEAKQGKVGFSKVI</sequence>
<feature type="binding site" evidence="16">
    <location>
        <position position="204"/>
    </location>
    <ligand>
        <name>S-adenosyl-L-methionine</name>
        <dbReference type="ChEBI" id="CHEBI:59789"/>
        <label>2</label>
    </ligand>
</feature>
<keyword evidence="10 15" id="KW-0408">Iron</keyword>
<feature type="binding site" evidence="16">
    <location>
        <position position="142"/>
    </location>
    <ligand>
        <name>S-adenosyl-L-methionine</name>
        <dbReference type="ChEBI" id="CHEBI:59789"/>
        <label>1</label>
    </ligand>
</feature>
<evidence type="ECO:0000256" key="5">
    <source>
        <dbReference type="ARBA" id="ARBA00022485"/>
    </source>
</evidence>
<dbReference type="PROSITE" id="PS51918">
    <property type="entry name" value="RADICAL_SAM"/>
    <property type="match status" value="1"/>
</dbReference>
<feature type="binding site" evidence="16">
    <location>
        <position position="275"/>
    </location>
    <ligand>
        <name>S-adenosyl-L-methionine</name>
        <dbReference type="ChEBI" id="CHEBI:59789"/>
        <label>2</label>
    </ligand>
</feature>
<feature type="binding site" evidence="16">
    <location>
        <begin position="97"/>
        <end position="99"/>
    </location>
    <ligand>
        <name>S-adenosyl-L-methionine</name>
        <dbReference type="ChEBI" id="CHEBI:59789"/>
        <label>2</label>
    </ligand>
</feature>
<gene>
    <name evidence="20" type="primary">hemN</name>
    <name evidence="20" type="ORF">F2Q65_16080</name>
</gene>
<dbReference type="PANTHER" id="PTHR13932">
    <property type="entry name" value="COPROPORPHYRINIGEN III OXIDASE"/>
    <property type="match status" value="1"/>
</dbReference>
<dbReference type="InterPro" id="IPR004558">
    <property type="entry name" value="Coprogen_oxidase_HemN"/>
</dbReference>
<dbReference type="GO" id="GO:0004109">
    <property type="term" value="F:coproporphyrinogen oxidase activity"/>
    <property type="evidence" value="ECO:0007669"/>
    <property type="project" value="InterPro"/>
</dbReference>
<evidence type="ECO:0000313" key="20">
    <source>
        <dbReference type="EMBL" id="KAA6183323.1"/>
    </source>
</evidence>
<dbReference type="EC" id="1.3.98.3" evidence="15"/>
<feature type="binding site" evidence="17">
    <location>
        <position position="95"/>
    </location>
    <ligand>
        <name>[4Fe-4S] cluster</name>
        <dbReference type="ChEBI" id="CHEBI:49883"/>
        <note>4Fe-4S-S-AdoMet</note>
    </ligand>
</feature>
<evidence type="ECO:0000256" key="12">
    <source>
        <dbReference type="ARBA" id="ARBA00023244"/>
    </source>
</evidence>
<protein>
    <recommendedName>
        <fullName evidence="15">Coproporphyrinogen-III oxidase</fullName>
        <ecNumber evidence="15">1.3.98.3</ecNumber>
    </recommendedName>
</protein>
<feature type="domain" description="Radical SAM core" evidence="19">
    <location>
        <begin position="76"/>
        <end position="312"/>
    </location>
</feature>
<evidence type="ECO:0000256" key="2">
    <source>
        <dbReference type="ARBA" id="ARBA00004785"/>
    </source>
</evidence>
<keyword evidence="21" id="KW-1185">Reference proteome</keyword>
<dbReference type="PIRSF" id="PIRSF000167">
    <property type="entry name" value="HemN"/>
    <property type="match status" value="1"/>
</dbReference>
<dbReference type="RefSeq" id="WP_150094431.1">
    <property type="nucleotide sequence ID" value="NZ_VWXX01000034.1"/>
</dbReference>
<dbReference type="SFLD" id="SFLDG01082">
    <property type="entry name" value="B12-binding_domain_containing"/>
    <property type="match status" value="1"/>
</dbReference>
<dbReference type="Pfam" id="PF06969">
    <property type="entry name" value="HemN_C"/>
    <property type="match status" value="1"/>
</dbReference>
<dbReference type="UniPathway" id="UPA00251">
    <property type="reaction ID" value="UER00323"/>
</dbReference>
<dbReference type="AlphaFoldDB" id="A0A5M8FEM2"/>
<dbReference type="InterPro" id="IPR010723">
    <property type="entry name" value="HemN_C"/>
</dbReference>
<dbReference type="GO" id="GO:0051539">
    <property type="term" value="F:4 iron, 4 sulfur cluster binding"/>
    <property type="evidence" value="ECO:0007669"/>
    <property type="project" value="UniProtKB-KW"/>
</dbReference>
<name>A0A5M8FEM2_9GAMM</name>
<feature type="binding site" evidence="16">
    <location>
        <position position="85"/>
    </location>
    <ligand>
        <name>S-adenosyl-L-methionine</name>
        <dbReference type="ChEBI" id="CHEBI:59789"/>
        <label>1</label>
    </ligand>
</feature>
<evidence type="ECO:0000256" key="3">
    <source>
        <dbReference type="ARBA" id="ARBA00005493"/>
    </source>
</evidence>
<evidence type="ECO:0000313" key="21">
    <source>
        <dbReference type="Proteomes" id="UP000322981"/>
    </source>
</evidence>
<feature type="region of interest" description="Disordered" evidence="18">
    <location>
        <begin position="1"/>
        <end position="28"/>
    </location>
</feature>
<dbReference type="FunFam" id="1.10.10.920:FF:000001">
    <property type="entry name" value="Coproporphyrinogen-III oxidase"/>
    <property type="match status" value="1"/>
</dbReference>
<keyword evidence="11 15" id="KW-0411">Iron-sulfur</keyword>
<evidence type="ECO:0000256" key="13">
    <source>
        <dbReference type="ARBA" id="ARBA00024295"/>
    </source>
</evidence>
<dbReference type="InterPro" id="IPR007197">
    <property type="entry name" value="rSAM"/>
</dbReference>
<keyword evidence="9 15" id="KW-0560">Oxidoreductase</keyword>
<dbReference type="GO" id="GO:0005737">
    <property type="term" value="C:cytoplasm"/>
    <property type="evidence" value="ECO:0007669"/>
    <property type="project" value="UniProtKB-SubCell"/>
</dbReference>
<feature type="binding site" evidence="16">
    <location>
        <position position="361"/>
    </location>
    <ligand>
        <name>S-adenosyl-L-methionine</name>
        <dbReference type="ChEBI" id="CHEBI:59789"/>
        <label>1</label>
    </ligand>
</feature>
<dbReference type="PANTHER" id="PTHR13932:SF6">
    <property type="entry name" value="OXYGEN-INDEPENDENT COPROPORPHYRINOGEN III OXIDASE"/>
    <property type="match status" value="1"/>
</dbReference>
<feature type="binding site" evidence="17">
    <location>
        <position position="91"/>
    </location>
    <ligand>
        <name>[4Fe-4S] cluster</name>
        <dbReference type="ChEBI" id="CHEBI:49883"/>
        <note>4Fe-4S-S-AdoMet</note>
    </ligand>
</feature>
<comment type="pathway">
    <text evidence="2 15">Porphyrin-containing compound metabolism; protoporphyrin-IX biosynthesis; protoporphyrinogen-IX from coproporphyrinogen-III (AdoMet route): step 1/1.</text>
</comment>
<evidence type="ECO:0000256" key="4">
    <source>
        <dbReference type="ARBA" id="ARBA00011245"/>
    </source>
</evidence>
<dbReference type="SFLD" id="SFLDG01065">
    <property type="entry name" value="anaerobic_coproporphyrinogen-I"/>
    <property type="match status" value="1"/>
</dbReference>
<dbReference type="EMBL" id="VWXX01000034">
    <property type="protein sequence ID" value="KAA6183323.1"/>
    <property type="molecule type" value="Genomic_DNA"/>
</dbReference>
<dbReference type="CDD" id="cd01335">
    <property type="entry name" value="Radical_SAM"/>
    <property type="match status" value="1"/>
</dbReference>
<accession>A0A5M8FEM2</accession>
<comment type="caution">
    <text evidence="20">The sequence shown here is derived from an EMBL/GenBank/DDBJ whole genome shotgun (WGS) entry which is preliminary data.</text>
</comment>
<keyword evidence="6 15" id="KW-0963">Cytoplasm</keyword>
<dbReference type="InterPro" id="IPR034505">
    <property type="entry name" value="Coproporphyrinogen-III_oxidase"/>
</dbReference>
<dbReference type="SMART" id="SM00729">
    <property type="entry name" value="Elp3"/>
    <property type="match status" value="1"/>
</dbReference>
<dbReference type="GO" id="GO:0046872">
    <property type="term" value="F:metal ion binding"/>
    <property type="evidence" value="ECO:0007669"/>
    <property type="project" value="UniProtKB-KW"/>
</dbReference>
<feature type="binding site" evidence="16">
    <location>
        <position position="216"/>
    </location>
    <ligand>
        <name>S-adenosyl-L-methionine</name>
        <dbReference type="ChEBI" id="CHEBI:59789"/>
        <label>2</label>
    </ligand>
</feature>
<dbReference type="Gene3D" id="3.80.30.20">
    <property type="entry name" value="tm_1862 like domain"/>
    <property type="match status" value="1"/>
</dbReference>
<keyword evidence="5 15" id="KW-0004">4Fe-4S</keyword>
<comment type="function">
    <text evidence="13">Involved in the heme biosynthesis. Catalyzes the anaerobic oxidative decarboxylation of propionate groups of rings A and B of coproporphyrinogen III to yield the vinyl groups in protoporphyrinogen IX.</text>
</comment>
<dbReference type="Gene3D" id="1.10.10.920">
    <property type="match status" value="1"/>
</dbReference>
<comment type="subunit">
    <text evidence="4">Monomer.</text>
</comment>
<evidence type="ECO:0000256" key="7">
    <source>
        <dbReference type="ARBA" id="ARBA00022691"/>
    </source>
</evidence>
<evidence type="ECO:0000259" key="19">
    <source>
        <dbReference type="PROSITE" id="PS51918"/>
    </source>
</evidence>
<evidence type="ECO:0000256" key="16">
    <source>
        <dbReference type="PIRSR" id="PIRSR000167-1"/>
    </source>
</evidence>
<dbReference type="GO" id="GO:0051989">
    <property type="term" value="F:coproporphyrinogen dehydrogenase activity"/>
    <property type="evidence" value="ECO:0007669"/>
    <property type="project" value="UniProtKB-EC"/>
</dbReference>
<comment type="catalytic activity">
    <reaction evidence="14 15">
        <text>coproporphyrinogen III + 2 S-adenosyl-L-methionine = protoporphyrinogen IX + 2 5'-deoxyadenosine + 2 L-methionine + 2 CO2</text>
        <dbReference type="Rhea" id="RHEA:15425"/>
        <dbReference type="ChEBI" id="CHEBI:16526"/>
        <dbReference type="ChEBI" id="CHEBI:17319"/>
        <dbReference type="ChEBI" id="CHEBI:57307"/>
        <dbReference type="ChEBI" id="CHEBI:57309"/>
        <dbReference type="ChEBI" id="CHEBI:57844"/>
        <dbReference type="ChEBI" id="CHEBI:59789"/>
        <dbReference type="EC" id="1.3.98.3"/>
    </reaction>
</comment>
<dbReference type="SUPFAM" id="SSF102114">
    <property type="entry name" value="Radical SAM enzymes"/>
    <property type="match status" value="1"/>
</dbReference>
<organism evidence="20 21">
    <name type="scientific">Thiohalocapsa marina</name>
    <dbReference type="NCBI Taxonomy" id="424902"/>
    <lineage>
        <taxon>Bacteria</taxon>
        <taxon>Pseudomonadati</taxon>
        <taxon>Pseudomonadota</taxon>
        <taxon>Gammaproteobacteria</taxon>
        <taxon>Chromatiales</taxon>
        <taxon>Chromatiaceae</taxon>
        <taxon>Thiohalocapsa</taxon>
    </lineage>
</organism>
<dbReference type="InterPro" id="IPR058240">
    <property type="entry name" value="rSAM_sf"/>
</dbReference>
<dbReference type="FunFam" id="3.80.30.20:FF:000012">
    <property type="entry name" value="Coproporphyrinogen-III oxidase"/>
    <property type="match status" value="1"/>
</dbReference>
<dbReference type="NCBIfam" id="TIGR00538">
    <property type="entry name" value="hemN"/>
    <property type="match status" value="1"/>
</dbReference>
<dbReference type="SFLD" id="SFLDS00029">
    <property type="entry name" value="Radical_SAM"/>
    <property type="match status" value="1"/>
</dbReference>
<dbReference type="InterPro" id="IPR006638">
    <property type="entry name" value="Elp3/MiaA/NifB-like_rSAM"/>
</dbReference>
<comment type="similarity">
    <text evidence="3 15">Belongs to the anaerobic coproporphyrinogen-III oxidase family.</text>
</comment>